<evidence type="ECO:0000313" key="2">
    <source>
        <dbReference type="EMBL" id="RDI51984.1"/>
    </source>
</evidence>
<organism evidence="2 3">
    <name type="scientific">Nocardia mexicana</name>
    <dbReference type="NCBI Taxonomy" id="279262"/>
    <lineage>
        <taxon>Bacteria</taxon>
        <taxon>Bacillati</taxon>
        <taxon>Actinomycetota</taxon>
        <taxon>Actinomycetes</taxon>
        <taxon>Mycobacteriales</taxon>
        <taxon>Nocardiaceae</taxon>
        <taxon>Nocardia</taxon>
    </lineage>
</organism>
<evidence type="ECO:0000313" key="3">
    <source>
        <dbReference type="Proteomes" id="UP000255355"/>
    </source>
</evidence>
<dbReference type="Pfam" id="PF11829">
    <property type="entry name" value="DUF3349"/>
    <property type="match status" value="1"/>
</dbReference>
<dbReference type="Gene3D" id="1.10.10.2390">
    <property type="match status" value="1"/>
</dbReference>
<dbReference type="STRING" id="1210089.GCA_001613165_06259"/>
<protein>
    <submittedName>
        <fullName evidence="2">Uncharacterized protein DUF3349</fullName>
    </submittedName>
</protein>
<dbReference type="InterPro" id="IPR021784">
    <property type="entry name" value="DUF3349"/>
</dbReference>
<feature type="region of interest" description="Disordered" evidence="1">
    <location>
        <begin position="1"/>
        <end position="27"/>
    </location>
</feature>
<reference evidence="2 3" key="1">
    <citation type="submission" date="2018-07" db="EMBL/GenBank/DDBJ databases">
        <title>Genomic Encyclopedia of Type Strains, Phase IV (KMG-IV): sequencing the most valuable type-strain genomes for metagenomic binning, comparative biology and taxonomic classification.</title>
        <authorList>
            <person name="Goeker M."/>
        </authorList>
    </citation>
    <scope>NUCLEOTIDE SEQUENCE [LARGE SCALE GENOMIC DNA]</scope>
    <source>
        <strain evidence="2 3">DSM 44952</strain>
    </source>
</reference>
<evidence type="ECO:0000256" key="1">
    <source>
        <dbReference type="SAM" id="MobiDB-lite"/>
    </source>
</evidence>
<dbReference type="Gene3D" id="6.10.140.2080">
    <property type="match status" value="1"/>
</dbReference>
<comment type="caution">
    <text evidence="2">The sequence shown here is derived from an EMBL/GenBank/DDBJ whole genome shotgun (WGS) entry which is preliminary data.</text>
</comment>
<feature type="compositionally biased region" description="Basic and acidic residues" evidence="1">
    <location>
        <begin position="1"/>
        <end position="10"/>
    </location>
</feature>
<proteinExistence type="predicted"/>
<dbReference type="EMBL" id="QQAZ01000004">
    <property type="protein sequence ID" value="RDI51984.1"/>
    <property type="molecule type" value="Genomic_DNA"/>
</dbReference>
<gene>
    <name evidence="2" type="ORF">DFR68_104472</name>
</gene>
<name>A0A370H6Z3_9NOCA</name>
<dbReference type="Proteomes" id="UP000255355">
    <property type="component" value="Unassembled WGS sequence"/>
</dbReference>
<sequence>MTTEPRDPGQEHAGTTRDTSSDRSEAERSVLSKVLGWLKAGYPQGIPQSDYVALLAVLHRRLTDYEVHLIVEELVRERAGDDEIARHEIEDAIARVAKEQPGEDDIARVASRLAAGGWPLATPTSD</sequence>
<accession>A0A370H6Z3</accession>
<keyword evidence="3" id="KW-1185">Reference proteome</keyword>
<dbReference type="AlphaFoldDB" id="A0A370H6Z3"/>